<protein>
    <recommendedName>
        <fullName evidence="5">IMS import disulfide relay-system CHCH-CHCH-like Cx9C domain-containing protein</fullName>
    </recommendedName>
</protein>
<dbReference type="InterPro" id="IPR014830">
    <property type="entry name" value="Glycolipid_transfer_prot_dom"/>
</dbReference>
<dbReference type="PROSITE" id="PS51808">
    <property type="entry name" value="CHCH"/>
    <property type="match status" value="1"/>
</dbReference>
<reference evidence="4" key="1">
    <citation type="submission" date="2013-01" db="EMBL/GenBank/DDBJ databases">
        <title>Draft Genome Sequence of a Mulberry Tree, Morus notabilis C.K. Schneid.</title>
        <authorList>
            <person name="He N."/>
            <person name="Zhao S."/>
        </authorList>
    </citation>
    <scope>NUCLEOTIDE SEQUENCE</scope>
</reference>
<evidence type="ECO:0000313" key="3">
    <source>
        <dbReference type="EMBL" id="EXC04050.1"/>
    </source>
</evidence>
<dbReference type="GO" id="GO:0003735">
    <property type="term" value="F:structural constituent of ribosome"/>
    <property type="evidence" value="ECO:0007669"/>
    <property type="project" value="InterPro"/>
</dbReference>
<evidence type="ECO:0000259" key="2">
    <source>
        <dbReference type="Pfam" id="PF16860"/>
    </source>
</evidence>
<evidence type="ECO:0008006" key="5">
    <source>
        <dbReference type="Google" id="ProtNLM"/>
    </source>
</evidence>
<feature type="domain" description="IMS import disulfide relay-system CHCH-CHCH-like Cx9C" evidence="2">
    <location>
        <begin position="20"/>
        <end position="57"/>
    </location>
</feature>
<sequence length="258" mass="29503">MGRKVGQLRINPKKFGSLNKPCMKEMASFLNCLSLNNNNDDKCARFKEQLDACMASQSTLRSPFTVRWSRCLRSIPISSARVVVRRSPYSSGLLFRVSPVNLSPLKHVFVVNDLSEASKSIATLQALLDRDMASNCVRNAGSHSRNLLRVKRGLDMVWVLFKQILIADWFLVDSYEQRELIALFHKLFAEGIAFEYIYLSGLFVELAMRFQFKLQSRRTPPKLIIMVFGCVIKTATVFAKLCKREHKTIPQLEDYNCP</sequence>
<dbReference type="SUPFAM" id="SSF110004">
    <property type="entry name" value="Glycolipid transfer protein, GLTP"/>
    <property type="match status" value="1"/>
</dbReference>
<dbReference type="SUPFAM" id="SSF47072">
    <property type="entry name" value="Cysteine alpha-hairpin motif"/>
    <property type="match status" value="1"/>
</dbReference>
<name>W9RYW0_9ROSA</name>
<dbReference type="PANTHER" id="PTHR28066">
    <property type="entry name" value="37S RIBOSOMAL PROTEIN MRP10, MITOCHONDRIAL"/>
    <property type="match status" value="1"/>
</dbReference>
<evidence type="ECO:0000313" key="4">
    <source>
        <dbReference type="Proteomes" id="UP000030645"/>
    </source>
</evidence>
<dbReference type="InterPro" id="IPR036497">
    <property type="entry name" value="GLTP_sf"/>
</dbReference>
<evidence type="ECO:0000259" key="1">
    <source>
        <dbReference type="Pfam" id="PF08718"/>
    </source>
</evidence>
<dbReference type="AlphaFoldDB" id="W9RYW0"/>
<feature type="domain" description="Glycolipid transfer protein" evidence="1">
    <location>
        <begin position="115"/>
        <end position="165"/>
    </location>
</feature>
<proteinExistence type="predicted"/>
<accession>W9RYW0</accession>
<dbReference type="STRING" id="981085.W9RYW0"/>
<organism evidence="3 4">
    <name type="scientific">Morus notabilis</name>
    <dbReference type="NCBI Taxonomy" id="981085"/>
    <lineage>
        <taxon>Eukaryota</taxon>
        <taxon>Viridiplantae</taxon>
        <taxon>Streptophyta</taxon>
        <taxon>Embryophyta</taxon>
        <taxon>Tracheophyta</taxon>
        <taxon>Spermatophyta</taxon>
        <taxon>Magnoliopsida</taxon>
        <taxon>eudicotyledons</taxon>
        <taxon>Gunneridae</taxon>
        <taxon>Pentapetalae</taxon>
        <taxon>rosids</taxon>
        <taxon>fabids</taxon>
        <taxon>Rosales</taxon>
        <taxon>Moraceae</taxon>
        <taxon>Moreae</taxon>
        <taxon>Morus</taxon>
    </lineage>
</organism>
<dbReference type="Proteomes" id="UP000030645">
    <property type="component" value="Unassembled WGS sequence"/>
</dbReference>
<dbReference type="Pfam" id="PF08718">
    <property type="entry name" value="GLTP"/>
    <property type="match status" value="1"/>
</dbReference>
<dbReference type="PANTHER" id="PTHR28066:SF1">
    <property type="entry name" value="SMALL RIBOSOMAL SUBUNIT PROTEIN MS37"/>
    <property type="match status" value="1"/>
</dbReference>
<dbReference type="GO" id="GO:0032543">
    <property type="term" value="P:mitochondrial translation"/>
    <property type="evidence" value="ECO:0007669"/>
    <property type="project" value="InterPro"/>
</dbReference>
<dbReference type="GO" id="GO:0120013">
    <property type="term" value="F:lipid transfer activity"/>
    <property type="evidence" value="ECO:0007669"/>
    <property type="project" value="InterPro"/>
</dbReference>
<dbReference type="eggNOG" id="KOG4189">
    <property type="taxonomic scope" value="Eukaryota"/>
</dbReference>
<dbReference type="Gene3D" id="1.10.3520.10">
    <property type="entry name" value="Glycolipid transfer protein"/>
    <property type="match status" value="1"/>
</dbReference>
<dbReference type="InterPro" id="IPR009069">
    <property type="entry name" value="Cys_alpha_HP_mot_SF"/>
</dbReference>
<gene>
    <name evidence="3" type="ORF">L484_011030</name>
</gene>
<dbReference type="InterPro" id="IPR031731">
    <property type="entry name" value="CX9C"/>
</dbReference>
<dbReference type="GO" id="GO:0005739">
    <property type="term" value="C:mitochondrion"/>
    <property type="evidence" value="ECO:0007669"/>
    <property type="project" value="GOC"/>
</dbReference>
<dbReference type="EMBL" id="KE345428">
    <property type="protein sequence ID" value="EXC04050.1"/>
    <property type="molecule type" value="Genomic_DNA"/>
</dbReference>
<dbReference type="Pfam" id="PF16860">
    <property type="entry name" value="CX9C"/>
    <property type="match status" value="1"/>
</dbReference>
<keyword evidence="4" id="KW-1185">Reference proteome</keyword>
<dbReference type="InterPro" id="IPR017264">
    <property type="entry name" value="Ribosomal_mS37_fun"/>
</dbReference>